<keyword evidence="6" id="KW-1185">Reference proteome</keyword>
<feature type="signal peptide" evidence="3">
    <location>
        <begin position="1"/>
        <end position="25"/>
    </location>
</feature>
<dbReference type="CDD" id="cd02883">
    <property type="entry name" value="NUDIX_Hydrolase"/>
    <property type="match status" value="1"/>
</dbReference>
<reference evidence="5 6" key="1">
    <citation type="submission" date="2023-07" db="EMBL/GenBank/DDBJ databases">
        <title>Sorghum-associated microbial communities from plants grown in Nebraska, USA.</title>
        <authorList>
            <person name="Schachtman D."/>
        </authorList>
    </citation>
    <scope>NUCLEOTIDE SEQUENCE [LARGE SCALE GENOMIC DNA]</scope>
    <source>
        <strain evidence="5 6">4249</strain>
    </source>
</reference>
<evidence type="ECO:0000256" key="1">
    <source>
        <dbReference type="ARBA" id="ARBA00001946"/>
    </source>
</evidence>
<feature type="domain" description="Nudix hydrolase" evidence="4">
    <location>
        <begin position="23"/>
        <end position="161"/>
    </location>
</feature>
<proteinExistence type="predicted"/>
<dbReference type="Proteomes" id="UP001265700">
    <property type="component" value="Unassembled WGS sequence"/>
</dbReference>
<feature type="chain" id="PRO_5046745934" evidence="3">
    <location>
        <begin position="26"/>
        <end position="189"/>
    </location>
</feature>
<dbReference type="PROSITE" id="PS51462">
    <property type="entry name" value="NUDIX"/>
    <property type="match status" value="1"/>
</dbReference>
<dbReference type="Pfam" id="PF00293">
    <property type="entry name" value="NUDIX"/>
    <property type="match status" value="1"/>
</dbReference>
<sequence>MTTITSAIRFAVLSLTAVTCMGAVASPAGIAAFTCEKGSALYLLAFDPAPRRQAWGHLGGRAESGETGAQTALREFREESNCAFELPVDVATRLIGPSIFPGNGFQTFVLQVPFIEAATIAQARQCKDVERNQWVWVKHEALEAALSLRATHLPVSDGTPEKVHLWRPSLDSLRKARDDGVLPTKDPCK</sequence>
<dbReference type="InterPro" id="IPR020084">
    <property type="entry name" value="NUDIX_hydrolase_CS"/>
</dbReference>
<dbReference type="EMBL" id="JAVDWU010000009">
    <property type="protein sequence ID" value="MDR7152017.1"/>
    <property type="molecule type" value="Genomic_DNA"/>
</dbReference>
<dbReference type="SUPFAM" id="SSF55811">
    <property type="entry name" value="Nudix"/>
    <property type="match status" value="1"/>
</dbReference>
<dbReference type="Gene3D" id="3.90.79.10">
    <property type="entry name" value="Nucleoside Triphosphate Pyrophosphohydrolase"/>
    <property type="match status" value="1"/>
</dbReference>
<accession>A0ABU1WSK4</accession>
<dbReference type="PROSITE" id="PS00893">
    <property type="entry name" value="NUDIX_BOX"/>
    <property type="match status" value="1"/>
</dbReference>
<keyword evidence="2" id="KW-0378">Hydrolase</keyword>
<gene>
    <name evidence="5" type="ORF">J2W49_003993</name>
</gene>
<comment type="caution">
    <text evidence="5">The sequence shown here is derived from an EMBL/GenBank/DDBJ whole genome shotgun (WGS) entry which is preliminary data.</text>
</comment>
<dbReference type="RefSeq" id="WP_310320346.1">
    <property type="nucleotide sequence ID" value="NZ_JAVDWU010000009.1"/>
</dbReference>
<evidence type="ECO:0000256" key="3">
    <source>
        <dbReference type="SAM" id="SignalP"/>
    </source>
</evidence>
<protein>
    <submittedName>
        <fullName evidence="5">8-oxo-dGTP pyrophosphatase MutT (NUDIX family)</fullName>
    </submittedName>
</protein>
<evidence type="ECO:0000259" key="4">
    <source>
        <dbReference type="PROSITE" id="PS51462"/>
    </source>
</evidence>
<keyword evidence="3" id="KW-0732">Signal</keyword>
<dbReference type="InterPro" id="IPR000086">
    <property type="entry name" value="NUDIX_hydrolase_dom"/>
</dbReference>
<dbReference type="InterPro" id="IPR015797">
    <property type="entry name" value="NUDIX_hydrolase-like_dom_sf"/>
</dbReference>
<evidence type="ECO:0000256" key="2">
    <source>
        <dbReference type="ARBA" id="ARBA00022801"/>
    </source>
</evidence>
<evidence type="ECO:0000313" key="5">
    <source>
        <dbReference type="EMBL" id="MDR7152017.1"/>
    </source>
</evidence>
<comment type="cofactor">
    <cofactor evidence="1">
        <name>Mg(2+)</name>
        <dbReference type="ChEBI" id="CHEBI:18420"/>
    </cofactor>
</comment>
<evidence type="ECO:0000313" key="6">
    <source>
        <dbReference type="Proteomes" id="UP001265700"/>
    </source>
</evidence>
<organism evidence="5 6">
    <name type="scientific">Hydrogenophaga palleronii</name>
    <dbReference type="NCBI Taxonomy" id="65655"/>
    <lineage>
        <taxon>Bacteria</taxon>
        <taxon>Pseudomonadati</taxon>
        <taxon>Pseudomonadota</taxon>
        <taxon>Betaproteobacteria</taxon>
        <taxon>Burkholderiales</taxon>
        <taxon>Comamonadaceae</taxon>
        <taxon>Hydrogenophaga</taxon>
    </lineage>
</organism>
<name>A0ABU1WSK4_9BURK</name>